<feature type="compositionally biased region" description="Gly residues" evidence="1">
    <location>
        <begin position="154"/>
        <end position="165"/>
    </location>
</feature>
<reference evidence="2" key="1">
    <citation type="submission" date="2021-03" db="EMBL/GenBank/DDBJ databases">
        <authorList>
            <consortium name="Genoscope - CEA"/>
            <person name="William W."/>
        </authorList>
    </citation>
    <scope>NUCLEOTIDE SEQUENCE</scope>
    <source>
        <strain evidence="2">Doubled-haploid Pahang</strain>
    </source>
</reference>
<dbReference type="EMBL" id="HG996466">
    <property type="protein sequence ID" value="CAG1859726.1"/>
    <property type="molecule type" value="Genomic_DNA"/>
</dbReference>
<accession>A0A8D7B596</accession>
<evidence type="ECO:0000313" key="2">
    <source>
        <dbReference type="EMBL" id="CAG1859726.1"/>
    </source>
</evidence>
<proteinExistence type="predicted"/>
<name>A0A8D7B596_MUSAM</name>
<evidence type="ECO:0000256" key="1">
    <source>
        <dbReference type="SAM" id="MobiDB-lite"/>
    </source>
</evidence>
<feature type="compositionally biased region" description="Low complexity" evidence="1">
    <location>
        <begin position="229"/>
        <end position="239"/>
    </location>
</feature>
<feature type="compositionally biased region" description="Basic and acidic residues" evidence="1">
    <location>
        <begin position="125"/>
        <end position="144"/>
    </location>
</feature>
<organism evidence="2">
    <name type="scientific">Musa acuminata subsp. malaccensis</name>
    <name type="common">Wild banana</name>
    <name type="synonym">Musa malaccensis</name>
    <dbReference type="NCBI Taxonomy" id="214687"/>
    <lineage>
        <taxon>Eukaryota</taxon>
        <taxon>Viridiplantae</taxon>
        <taxon>Streptophyta</taxon>
        <taxon>Embryophyta</taxon>
        <taxon>Tracheophyta</taxon>
        <taxon>Spermatophyta</taxon>
        <taxon>Magnoliopsida</taxon>
        <taxon>Liliopsida</taxon>
        <taxon>Zingiberales</taxon>
        <taxon>Musaceae</taxon>
        <taxon>Musa</taxon>
    </lineage>
</organism>
<gene>
    <name evidence="2" type="ORF">GSMUA_300210.1</name>
</gene>
<feature type="region of interest" description="Disordered" evidence="1">
    <location>
        <begin position="215"/>
        <end position="249"/>
    </location>
</feature>
<feature type="compositionally biased region" description="Basic and acidic residues" evidence="1">
    <location>
        <begin position="98"/>
        <end position="108"/>
    </location>
</feature>
<dbReference type="AlphaFoldDB" id="A0A8D7B596"/>
<sequence length="249" mass="27360">MQCPPSHEHTVNATYNSYLQLELSYYPQREQVFWIARSLGNGDEHRPPGPPQQPVPQAARPKPGSPAGSTPGGEDVEPEPPRGSGGGLVPSFRSTRRGRGDEQIRERVAQQGPLLRRALRRRGRLPGDRGRGPTGRRPAEERPEAPPAAQPESGAGGGDCRGGAGASRRAGGRRRALRREQLKLLKRRHSRPRNSKSPLFFFFFFFFTYSSSSSSHTFKRRGLEGGVRGSESGRLGSRGDSYHGAIMTR</sequence>
<protein>
    <submittedName>
        <fullName evidence="2">(wild Malaysian banana) hypothetical protein</fullName>
    </submittedName>
</protein>
<feature type="region of interest" description="Disordered" evidence="1">
    <location>
        <begin position="40"/>
        <end position="176"/>
    </location>
</feature>